<reference evidence="3" key="1">
    <citation type="journal article" date="2014" name="Science">
        <title>Ancient hybridizations among the ancestral genomes of bread wheat.</title>
        <authorList>
            <consortium name="International Wheat Genome Sequencing Consortium,"/>
            <person name="Marcussen T."/>
            <person name="Sandve S.R."/>
            <person name="Heier L."/>
            <person name="Spannagl M."/>
            <person name="Pfeifer M."/>
            <person name="Jakobsen K.S."/>
            <person name="Wulff B.B."/>
            <person name="Steuernagel B."/>
            <person name="Mayer K.F."/>
            <person name="Olsen O.A."/>
        </authorList>
    </citation>
    <scope>NUCLEOTIDE SEQUENCE [LARGE SCALE GENOMIC DNA]</scope>
    <source>
        <strain evidence="3">cv. AL8/78</strain>
    </source>
</reference>
<dbReference type="Proteomes" id="UP000015105">
    <property type="component" value="Chromosome 5D"/>
</dbReference>
<accession>A0A453KTL1</accession>
<keyword evidence="1" id="KW-0812">Transmembrane</keyword>
<keyword evidence="1" id="KW-1133">Transmembrane helix</keyword>
<evidence type="ECO:0000313" key="3">
    <source>
        <dbReference type="Proteomes" id="UP000015105"/>
    </source>
</evidence>
<dbReference type="AlphaFoldDB" id="A0A453KTL1"/>
<reference evidence="2" key="3">
    <citation type="journal article" date="2017" name="Nature">
        <title>Genome sequence of the progenitor of the wheat D genome Aegilops tauschii.</title>
        <authorList>
            <person name="Luo M.C."/>
            <person name="Gu Y.Q."/>
            <person name="Puiu D."/>
            <person name="Wang H."/>
            <person name="Twardziok S.O."/>
            <person name="Deal K.R."/>
            <person name="Huo N."/>
            <person name="Zhu T."/>
            <person name="Wang L."/>
            <person name="Wang Y."/>
            <person name="McGuire P.E."/>
            <person name="Liu S."/>
            <person name="Long H."/>
            <person name="Ramasamy R.K."/>
            <person name="Rodriguez J.C."/>
            <person name="Van S.L."/>
            <person name="Yuan L."/>
            <person name="Wang Z."/>
            <person name="Xia Z."/>
            <person name="Xiao L."/>
            <person name="Anderson O.D."/>
            <person name="Ouyang S."/>
            <person name="Liang Y."/>
            <person name="Zimin A.V."/>
            <person name="Pertea G."/>
            <person name="Qi P."/>
            <person name="Bennetzen J.L."/>
            <person name="Dai X."/>
            <person name="Dawson M.W."/>
            <person name="Muller H.G."/>
            <person name="Kugler K."/>
            <person name="Rivarola-Duarte L."/>
            <person name="Spannagl M."/>
            <person name="Mayer K.F.X."/>
            <person name="Lu F.H."/>
            <person name="Bevan M.W."/>
            <person name="Leroy P."/>
            <person name="Li P."/>
            <person name="You F.M."/>
            <person name="Sun Q."/>
            <person name="Liu Z."/>
            <person name="Lyons E."/>
            <person name="Wicker T."/>
            <person name="Salzberg S.L."/>
            <person name="Devos K.M."/>
            <person name="Dvorak J."/>
        </authorList>
    </citation>
    <scope>NUCLEOTIDE SEQUENCE [LARGE SCALE GENOMIC DNA]</scope>
    <source>
        <strain evidence="2">cv. AL8/78</strain>
    </source>
</reference>
<keyword evidence="3" id="KW-1185">Reference proteome</keyword>
<protein>
    <submittedName>
        <fullName evidence="2">Uncharacterized protein</fullName>
    </submittedName>
</protein>
<dbReference type="EnsemblPlants" id="AET5Gv20510700.1">
    <property type="protein sequence ID" value="AET5Gv20510700.1"/>
    <property type="gene ID" value="AET5Gv20510700"/>
</dbReference>
<name>A0A453KTL1_AEGTS</name>
<evidence type="ECO:0000256" key="1">
    <source>
        <dbReference type="SAM" id="Phobius"/>
    </source>
</evidence>
<dbReference type="Gramene" id="AET5Gv20510700.1">
    <property type="protein sequence ID" value="AET5Gv20510700.1"/>
    <property type="gene ID" value="AET5Gv20510700"/>
</dbReference>
<reference evidence="3" key="2">
    <citation type="journal article" date="2017" name="Nat. Plants">
        <title>The Aegilops tauschii genome reveals multiple impacts of transposons.</title>
        <authorList>
            <person name="Zhao G."/>
            <person name="Zou C."/>
            <person name="Li K."/>
            <person name="Wang K."/>
            <person name="Li T."/>
            <person name="Gao L."/>
            <person name="Zhang X."/>
            <person name="Wang H."/>
            <person name="Yang Z."/>
            <person name="Liu X."/>
            <person name="Jiang W."/>
            <person name="Mao L."/>
            <person name="Kong X."/>
            <person name="Jiao Y."/>
            <person name="Jia J."/>
        </authorList>
    </citation>
    <scope>NUCLEOTIDE SEQUENCE [LARGE SCALE GENOMIC DNA]</scope>
    <source>
        <strain evidence="3">cv. AL8/78</strain>
    </source>
</reference>
<reference evidence="2" key="4">
    <citation type="submission" date="2019-03" db="UniProtKB">
        <authorList>
            <consortium name="EnsemblPlants"/>
        </authorList>
    </citation>
    <scope>IDENTIFICATION</scope>
</reference>
<sequence length="75" mass="8826">RYYRLYRRLQAKSTKQVHVPPLDALHVSQVRRQFRSDWRYARGVYISIPVCALILALHVEYSTAFPCPAGHILWS</sequence>
<proteinExistence type="predicted"/>
<organism evidence="2 3">
    <name type="scientific">Aegilops tauschii subsp. strangulata</name>
    <name type="common">Goatgrass</name>
    <dbReference type="NCBI Taxonomy" id="200361"/>
    <lineage>
        <taxon>Eukaryota</taxon>
        <taxon>Viridiplantae</taxon>
        <taxon>Streptophyta</taxon>
        <taxon>Embryophyta</taxon>
        <taxon>Tracheophyta</taxon>
        <taxon>Spermatophyta</taxon>
        <taxon>Magnoliopsida</taxon>
        <taxon>Liliopsida</taxon>
        <taxon>Poales</taxon>
        <taxon>Poaceae</taxon>
        <taxon>BOP clade</taxon>
        <taxon>Pooideae</taxon>
        <taxon>Triticodae</taxon>
        <taxon>Triticeae</taxon>
        <taxon>Triticinae</taxon>
        <taxon>Aegilops</taxon>
    </lineage>
</organism>
<feature type="transmembrane region" description="Helical" evidence="1">
    <location>
        <begin position="40"/>
        <end position="59"/>
    </location>
</feature>
<keyword evidence="1" id="KW-0472">Membrane</keyword>
<reference evidence="2" key="5">
    <citation type="journal article" date="2021" name="G3 (Bethesda)">
        <title>Aegilops tauschii genome assembly Aet v5.0 features greater sequence contiguity and improved annotation.</title>
        <authorList>
            <person name="Wang L."/>
            <person name="Zhu T."/>
            <person name="Rodriguez J.C."/>
            <person name="Deal K.R."/>
            <person name="Dubcovsky J."/>
            <person name="McGuire P.E."/>
            <person name="Lux T."/>
            <person name="Spannagl M."/>
            <person name="Mayer K.F.X."/>
            <person name="Baldrich P."/>
            <person name="Meyers B.C."/>
            <person name="Huo N."/>
            <person name="Gu Y.Q."/>
            <person name="Zhou H."/>
            <person name="Devos K.M."/>
            <person name="Bennetzen J.L."/>
            <person name="Unver T."/>
            <person name="Budak H."/>
            <person name="Gulick P.J."/>
            <person name="Galiba G."/>
            <person name="Kalapos B."/>
            <person name="Nelson D.R."/>
            <person name="Li P."/>
            <person name="You F.M."/>
            <person name="Luo M.C."/>
            <person name="Dvorak J."/>
        </authorList>
    </citation>
    <scope>NUCLEOTIDE SEQUENCE [LARGE SCALE GENOMIC DNA]</scope>
    <source>
        <strain evidence="2">cv. AL8/78</strain>
    </source>
</reference>
<evidence type="ECO:0000313" key="2">
    <source>
        <dbReference type="EnsemblPlants" id="AET5Gv20510700.1"/>
    </source>
</evidence>